<feature type="modified residue" description="4-aspartylphosphate" evidence="5">
    <location>
        <position position="53"/>
    </location>
</feature>
<evidence type="ECO:0000256" key="5">
    <source>
        <dbReference type="PROSITE-ProRule" id="PRU00169"/>
    </source>
</evidence>
<dbReference type="EMBL" id="NCEB01000001">
    <property type="protein sequence ID" value="OYX36183.1"/>
    <property type="molecule type" value="Genomic_DNA"/>
</dbReference>
<evidence type="ECO:0000313" key="9">
    <source>
        <dbReference type="Proteomes" id="UP000215595"/>
    </source>
</evidence>
<organism evidence="8 9">
    <name type="scientific">Brevundimonas subvibrioides</name>
    <dbReference type="NCBI Taxonomy" id="74313"/>
    <lineage>
        <taxon>Bacteria</taxon>
        <taxon>Pseudomonadati</taxon>
        <taxon>Pseudomonadota</taxon>
        <taxon>Alphaproteobacteria</taxon>
        <taxon>Caulobacterales</taxon>
        <taxon>Caulobacteraceae</taxon>
        <taxon>Brevundimonas</taxon>
    </lineage>
</organism>
<keyword evidence="3 8" id="KW-0238">DNA-binding</keyword>
<dbReference type="PROSITE" id="PS50043">
    <property type="entry name" value="HTH_LUXR_2"/>
    <property type="match status" value="1"/>
</dbReference>
<protein>
    <submittedName>
        <fullName evidence="8">DNA-binding response regulator</fullName>
    </submittedName>
</protein>
<dbReference type="InterPro" id="IPR001789">
    <property type="entry name" value="Sig_transdc_resp-reg_receiver"/>
</dbReference>
<comment type="caution">
    <text evidence="8">The sequence shown here is derived from an EMBL/GenBank/DDBJ whole genome shotgun (WGS) entry which is preliminary data.</text>
</comment>
<dbReference type="CDD" id="cd06170">
    <property type="entry name" value="LuxR_C_like"/>
    <property type="match status" value="1"/>
</dbReference>
<keyword evidence="2" id="KW-0805">Transcription regulation</keyword>
<proteinExistence type="predicted"/>
<evidence type="ECO:0000256" key="2">
    <source>
        <dbReference type="ARBA" id="ARBA00023015"/>
    </source>
</evidence>
<dbReference type="SMART" id="SM00421">
    <property type="entry name" value="HTH_LUXR"/>
    <property type="match status" value="1"/>
</dbReference>
<evidence type="ECO:0000259" key="6">
    <source>
        <dbReference type="PROSITE" id="PS50043"/>
    </source>
</evidence>
<dbReference type="SUPFAM" id="SSF46894">
    <property type="entry name" value="C-terminal effector domain of the bipartite response regulators"/>
    <property type="match status" value="1"/>
</dbReference>
<dbReference type="CDD" id="cd17535">
    <property type="entry name" value="REC_NarL-like"/>
    <property type="match status" value="1"/>
</dbReference>
<dbReference type="GO" id="GO:0006355">
    <property type="term" value="P:regulation of DNA-templated transcription"/>
    <property type="evidence" value="ECO:0007669"/>
    <property type="project" value="InterPro"/>
</dbReference>
<dbReference type="PANTHER" id="PTHR43214:SF24">
    <property type="entry name" value="TRANSCRIPTIONAL REGULATORY PROTEIN NARL-RELATED"/>
    <property type="match status" value="1"/>
</dbReference>
<accession>A0A258FWC8</accession>
<dbReference type="InterPro" id="IPR058245">
    <property type="entry name" value="NreC/VraR/RcsB-like_REC"/>
</dbReference>
<dbReference type="SMART" id="SM00448">
    <property type="entry name" value="REC"/>
    <property type="match status" value="1"/>
</dbReference>
<dbReference type="Gene3D" id="3.40.50.2300">
    <property type="match status" value="1"/>
</dbReference>
<dbReference type="GO" id="GO:0000160">
    <property type="term" value="P:phosphorelay signal transduction system"/>
    <property type="evidence" value="ECO:0007669"/>
    <property type="project" value="InterPro"/>
</dbReference>
<evidence type="ECO:0000259" key="7">
    <source>
        <dbReference type="PROSITE" id="PS50110"/>
    </source>
</evidence>
<dbReference type="PRINTS" id="PR00038">
    <property type="entry name" value="HTHLUXR"/>
</dbReference>
<dbReference type="InterPro" id="IPR000792">
    <property type="entry name" value="Tscrpt_reg_LuxR_C"/>
</dbReference>
<evidence type="ECO:0000256" key="4">
    <source>
        <dbReference type="ARBA" id="ARBA00023163"/>
    </source>
</evidence>
<dbReference type="InterPro" id="IPR011006">
    <property type="entry name" value="CheY-like_superfamily"/>
</dbReference>
<dbReference type="InterPro" id="IPR016032">
    <property type="entry name" value="Sig_transdc_resp-reg_C-effctor"/>
</dbReference>
<sequence>MRVLIADDHELTRAGLRAVIDREPDLQVVAEAMTGEAAVERCIAGDVDVAVLDIRFGPGMTGLEAARLILTSSGTRVLLLTLHDTAEYVRSALSVGVTGYVLKDAGREELLHALRAVGEGRTALPSDLLRLAVTPTVGPAESDLARLTRREREVLALIRGGLTNKAIARELGISPGTVKAHVEKVIAKLGVSDRTQAAVFAARALP</sequence>
<dbReference type="Pfam" id="PF00196">
    <property type="entry name" value="GerE"/>
    <property type="match status" value="1"/>
</dbReference>
<name>A0A258FWC8_9CAUL</name>
<dbReference type="InterPro" id="IPR039420">
    <property type="entry name" value="WalR-like"/>
</dbReference>
<dbReference type="Proteomes" id="UP000215595">
    <property type="component" value="Unassembled WGS sequence"/>
</dbReference>
<gene>
    <name evidence="8" type="ORF">B7Z01_00615</name>
</gene>
<dbReference type="Pfam" id="PF00072">
    <property type="entry name" value="Response_reg"/>
    <property type="match status" value="1"/>
</dbReference>
<dbReference type="PROSITE" id="PS50110">
    <property type="entry name" value="RESPONSE_REGULATORY"/>
    <property type="match status" value="1"/>
</dbReference>
<evidence type="ECO:0000256" key="1">
    <source>
        <dbReference type="ARBA" id="ARBA00022553"/>
    </source>
</evidence>
<dbReference type="GO" id="GO:0003677">
    <property type="term" value="F:DNA binding"/>
    <property type="evidence" value="ECO:0007669"/>
    <property type="project" value="UniProtKB-KW"/>
</dbReference>
<dbReference type="PANTHER" id="PTHR43214">
    <property type="entry name" value="TWO-COMPONENT RESPONSE REGULATOR"/>
    <property type="match status" value="1"/>
</dbReference>
<feature type="domain" description="Response regulatory" evidence="7">
    <location>
        <begin position="2"/>
        <end position="118"/>
    </location>
</feature>
<dbReference type="SUPFAM" id="SSF52172">
    <property type="entry name" value="CheY-like"/>
    <property type="match status" value="1"/>
</dbReference>
<dbReference type="AlphaFoldDB" id="A0A258FWC8"/>
<keyword evidence="1 5" id="KW-0597">Phosphoprotein</keyword>
<reference evidence="8 9" key="1">
    <citation type="submission" date="2017-03" db="EMBL/GenBank/DDBJ databases">
        <title>Lifting the veil on microbial sulfur biogeochemistry in mining wastewaters.</title>
        <authorList>
            <person name="Kantor R.S."/>
            <person name="Colenbrander Nelson T."/>
            <person name="Marshall S."/>
            <person name="Bennett D."/>
            <person name="Apte S."/>
            <person name="Camacho D."/>
            <person name="Thomas B.C."/>
            <person name="Warren L.A."/>
            <person name="Banfield J.F."/>
        </authorList>
    </citation>
    <scope>NUCLEOTIDE SEQUENCE [LARGE SCALE GENOMIC DNA]</scope>
    <source>
        <strain evidence="8">32-69-9</strain>
    </source>
</reference>
<evidence type="ECO:0000313" key="8">
    <source>
        <dbReference type="EMBL" id="OYX36183.1"/>
    </source>
</evidence>
<feature type="domain" description="HTH luxR-type" evidence="6">
    <location>
        <begin position="140"/>
        <end position="205"/>
    </location>
</feature>
<evidence type="ECO:0000256" key="3">
    <source>
        <dbReference type="ARBA" id="ARBA00023125"/>
    </source>
</evidence>
<keyword evidence="4" id="KW-0804">Transcription</keyword>